<gene>
    <name evidence="1" type="ORF">KIH39_18535</name>
</gene>
<proteinExistence type="predicted"/>
<evidence type="ECO:0000313" key="1">
    <source>
        <dbReference type="EMBL" id="QVL30835.1"/>
    </source>
</evidence>
<organism evidence="1 2">
    <name type="scientific">Telmatocola sphagniphila</name>
    <dbReference type="NCBI Taxonomy" id="1123043"/>
    <lineage>
        <taxon>Bacteria</taxon>
        <taxon>Pseudomonadati</taxon>
        <taxon>Planctomycetota</taxon>
        <taxon>Planctomycetia</taxon>
        <taxon>Gemmatales</taxon>
        <taxon>Gemmataceae</taxon>
    </lineage>
</organism>
<keyword evidence="2" id="KW-1185">Reference proteome</keyword>
<dbReference type="AlphaFoldDB" id="A0A8E6EU22"/>
<dbReference type="EMBL" id="CP074694">
    <property type="protein sequence ID" value="QVL30835.1"/>
    <property type="molecule type" value="Genomic_DNA"/>
</dbReference>
<protein>
    <submittedName>
        <fullName evidence="1">Uncharacterized protein</fullName>
    </submittedName>
</protein>
<dbReference type="RefSeq" id="WP_213494717.1">
    <property type="nucleotide sequence ID" value="NZ_CP074694.1"/>
</dbReference>
<reference evidence="1" key="1">
    <citation type="submission" date="2021-05" db="EMBL/GenBank/DDBJ databases">
        <title>Complete genome sequence of the cellulolytic planctomycete Telmatocola sphagniphila SP2T and characterization of the first cellulase from planctomycetes.</title>
        <authorList>
            <person name="Rakitin A.L."/>
            <person name="Beletsky A.V."/>
            <person name="Naumoff D.G."/>
            <person name="Kulichevskaya I.S."/>
            <person name="Mardanov A.V."/>
            <person name="Ravin N.V."/>
            <person name="Dedysh S.N."/>
        </authorList>
    </citation>
    <scope>NUCLEOTIDE SEQUENCE</scope>
    <source>
        <strain evidence="1">SP2T</strain>
    </source>
</reference>
<name>A0A8E6EU22_9BACT</name>
<dbReference type="Proteomes" id="UP000676194">
    <property type="component" value="Chromosome"/>
</dbReference>
<evidence type="ECO:0000313" key="2">
    <source>
        <dbReference type="Proteomes" id="UP000676194"/>
    </source>
</evidence>
<accession>A0A8E6EU22</accession>
<dbReference type="KEGG" id="tsph:KIH39_18535"/>
<sequence>MVEIDNDPGTPLDNWTVWRIDDHGNKFIVQEDLAKVEANRLVEEFTARGHK</sequence>